<reference evidence="1 2" key="1">
    <citation type="submission" date="2019-08" db="EMBL/GenBank/DDBJ databases">
        <title>Identification of a novel species of the genus Boseongicola.</title>
        <authorList>
            <person name="Zhang X.-Q."/>
        </authorList>
    </citation>
    <scope>NUCLEOTIDE SEQUENCE [LARGE SCALE GENOMIC DNA]</scope>
    <source>
        <strain evidence="1 2">HY14</strain>
    </source>
</reference>
<comment type="caution">
    <text evidence="1">The sequence shown here is derived from an EMBL/GenBank/DDBJ whole genome shotgun (WGS) entry which is preliminary data.</text>
</comment>
<protein>
    <recommendedName>
        <fullName evidence="3">Lipoprotein</fullName>
    </recommendedName>
</protein>
<organism evidence="1 2">
    <name type="scientific">Maritimibacter fusiformis</name>
    <dbReference type="NCBI Taxonomy" id="2603819"/>
    <lineage>
        <taxon>Bacteria</taxon>
        <taxon>Pseudomonadati</taxon>
        <taxon>Pseudomonadota</taxon>
        <taxon>Alphaproteobacteria</taxon>
        <taxon>Rhodobacterales</taxon>
        <taxon>Roseobacteraceae</taxon>
        <taxon>Maritimibacter</taxon>
    </lineage>
</organism>
<name>A0A5D0RLU7_9RHOB</name>
<proteinExistence type="predicted"/>
<keyword evidence="2" id="KW-1185">Reference proteome</keyword>
<dbReference type="RefSeq" id="WP_148376818.1">
    <property type="nucleotide sequence ID" value="NZ_VSIY01000004.1"/>
</dbReference>
<sequence length="121" mass="13732">MRTILAVLALPILLAACELTPRQQCEAPYRAELRTVRAEIDATEANIRRGYRLVPARFDFGMRYCLDPFGDAELCTADEGRPMYDKQPINRAAERAKLATLYAERERLGRALARCAVQFPE</sequence>
<dbReference type="AlphaFoldDB" id="A0A5D0RLU7"/>
<dbReference type="PROSITE" id="PS51257">
    <property type="entry name" value="PROKAR_LIPOPROTEIN"/>
    <property type="match status" value="1"/>
</dbReference>
<evidence type="ECO:0000313" key="2">
    <source>
        <dbReference type="Proteomes" id="UP000322080"/>
    </source>
</evidence>
<accession>A0A5D0RLU7</accession>
<evidence type="ECO:0008006" key="3">
    <source>
        <dbReference type="Google" id="ProtNLM"/>
    </source>
</evidence>
<gene>
    <name evidence="1" type="ORF">FVF75_04980</name>
</gene>
<dbReference type="Proteomes" id="UP000322080">
    <property type="component" value="Unassembled WGS sequence"/>
</dbReference>
<evidence type="ECO:0000313" key="1">
    <source>
        <dbReference type="EMBL" id="TYB82089.1"/>
    </source>
</evidence>
<dbReference type="EMBL" id="VSIY01000004">
    <property type="protein sequence ID" value="TYB82089.1"/>
    <property type="molecule type" value="Genomic_DNA"/>
</dbReference>